<name>F5RG79_METUF</name>
<accession>F5RG79</accession>
<evidence type="ECO:0000256" key="1">
    <source>
        <dbReference type="ARBA" id="ARBA00008791"/>
    </source>
</evidence>
<dbReference type="InterPro" id="IPR006015">
    <property type="entry name" value="Universal_stress_UspA"/>
</dbReference>
<dbReference type="Gene3D" id="3.40.50.620">
    <property type="entry name" value="HUPs"/>
    <property type="match status" value="1"/>
</dbReference>
<proteinExistence type="inferred from homology"/>
<gene>
    <name evidence="4" type="ORF">METUNv1_03474</name>
</gene>
<dbReference type="InterPro" id="IPR051688">
    <property type="entry name" value="USP_A"/>
</dbReference>
<dbReference type="PANTHER" id="PTHR43010">
    <property type="entry name" value="UNIVERSAL STRESS PROTEIN SLR1230"/>
    <property type="match status" value="1"/>
</dbReference>
<dbReference type="AlphaFoldDB" id="F5RG79"/>
<sequence length="134" mass="14114">MKVVVAYDGSEHAHKAVDQLKLLSGPVDAVLVSVVRGPALGIRGTAVEVDQSEIDAARDALQKMAKELAAAGRTVQTKLMMGEPADALIDEAIEQKADLIILGTRGLNLAKRIVMGSVSTNVLHHAPCSVLVVR</sequence>
<keyword evidence="5" id="KW-1185">Reference proteome</keyword>
<dbReference type="InterPro" id="IPR014729">
    <property type="entry name" value="Rossmann-like_a/b/a_fold"/>
</dbReference>
<feature type="domain" description="UspA" evidence="3">
    <location>
        <begin position="2"/>
        <end position="134"/>
    </location>
</feature>
<keyword evidence="2" id="KW-0175">Coiled coil</keyword>
<dbReference type="Pfam" id="PF00582">
    <property type="entry name" value="Usp"/>
    <property type="match status" value="1"/>
</dbReference>
<dbReference type="eggNOG" id="COG0589">
    <property type="taxonomic scope" value="Bacteria"/>
</dbReference>
<dbReference type="Proteomes" id="UP000005019">
    <property type="component" value="Unassembled WGS sequence"/>
</dbReference>
<evidence type="ECO:0000313" key="5">
    <source>
        <dbReference type="Proteomes" id="UP000005019"/>
    </source>
</evidence>
<protein>
    <recommendedName>
        <fullName evidence="3">UspA domain-containing protein</fullName>
    </recommendedName>
</protein>
<dbReference type="CDD" id="cd00293">
    <property type="entry name" value="USP-like"/>
    <property type="match status" value="1"/>
</dbReference>
<dbReference type="PANTHER" id="PTHR43010:SF1">
    <property type="entry name" value="USPA DOMAIN-CONTAINING PROTEIN"/>
    <property type="match status" value="1"/>
</dbReference>
<organism evidence="4 5">
    <name type="scientific">Methyloversatilis universalis (strain ATCC BAA-1314 / DSM 25237 / JCM 13912 / CCUG 52030 / FAM5)</name>
    <dbReference type="NCBI Taxonomy" id="1000565"/>
    <lineage>
        <taxon>Bacteria</taxon>
        <taxon>Pseudomonadati</taxon>
        <taxon>Pseudomonadota</taxon>
        <taxon>Betaproteobacteria</taxon>
        <taxon>Nitrosomonadales</taxon>
        <taxon>Sterolibacteriaceae</taxon>
        <taxon>Methyloversatilis</taxon>
    </lineage>
</organism>
<reference evidence="4 5" key="1">
    <citation type="journal article" date="2011" name="J. Bacteriol.">
        <title>Genome sequence of Methyloversatilis universalis FAM5T, a methylotrophic representative of the order Rhodocyclales.</title>
        <authorList>
            <person name="Kittichotirat W."/>
            <person name="Good N.M."/>
            <person name="Hall R."/>
            <person name="Bringel F."/>
            <person name="Lajus A."/>
            <person name="Medigue C."/>
            <person name="Smalley N.E."/>
            <person name="Beck D."/>
            <person name="Bumgarner R."/>
            <person name="Vuilleumier S."/>
            <person name="Kalyuzhnaya M.G."/>
        </authorList>
    </citation>
    <scope>NUCLEOTIDE SEQUENCE [LARGE SCALE GENOMIC DNA]</scope>
    <source>
        <strain evidence="5">ATCC BAA-1314 / JCM 13912 / FAM5</strain>
    </source>
</reference>
<dbReference type="OrthoDB" id="9792500at2"/>
<dbReference type="EMBL" id="AFHG01000057">
    <property type="protein sequence ID" value="EGK70567.1"/>
    <property type="molecule type" value="Genomic_DNA"/>
</dbReference>
<comment type="caution">
    <text evidence="4">The sequence shown here is derived from an EMBL/GenBank/DDBJ whole genome shotgun (WGS) entry which is preliminary data.</text>
</comment>
<dbReference type="SUPFAM" id="SSF52402">
    <property type="entry name" value="Adenine nucleotide alpha hydrolases-like"/>
    <property type="match status" value="1"/>
</dbReference>
<dbReference type="STRING" id="1000565.METUNv1_03474"/>
<dbReference type="PRINTS" id="PR01438">
    <property type="entry name" value="UNVRSLSTRESS"/>
</dbReference>
<dbReference type="InterPro" id="IPR006016">
    <property type="entry name" value="UspA"/>
</dbReference>
<comment type="similarity">
    <text evidence="1">Belongs to the universal stress protein A family.</text>
</comment>
<feature type="coiled-coil region" evidence="2">
    <location>
        <begin position="47"/>
        <end position="74"/>
    </location>
</feature>
<evidence type="ECO:0000313" key="4">
    <source>
        <dbReference type="EMBL" id="EGK70567.1"/>
    </source>
</evidence>
<evidence type="ECO:0000259" key="3">
    <source>
        <dbReference type="Pfam" id="PF00582"/>
    </source>
</evidence>
<evidence type="ECO:0000256" key="2">
    <source>
        <dbReference type="SAM" id="Coils"/>
    </source>
</evidence>